<name>A0AAD5QB92_PYTIN</name>
<evidence type="ECO:0000313" key="2">
    <source>
        <dbReference type="Proteomes" id="UP001209570"/>
    </source>
</evidence>
<dbReference type="EMBL" id="JAKCXM010000111">
    <property type="protein sequence ID" value="KAJ0402101.1"/>
    <property type="molecule type" value="Genomic_DNA"/>
</dbReference>
<gene>
    <name evidence="1" type="ORF">P43SY_006798</name>
</gene>
<dbReference type="Proteomes" id="UP001209570">
    <property type="component" value="Unassembled WGS sequence"/>
</dbReference>
<keyword evidence="2" id="KW-1185">Reference proteome</keyword>
<reference evidence="1" key="1">
    <citation type="submission" date="2021-12" db="EMBL/GenBank/DDBJ databases">
        <title>Prjna785345.</title>
        <authorList>
            <person name="Rujirawat T."/>
            <person name="Krajaejun T."/>
        </authorList>
    </citation>
    <scope>NUCLEOTIDE SEQUENCE</scope>
    <source>
        <strain evidence="1">Pi057C3</strain>
    </source>
</reference>
<evidence type="ECO:0000313" key="1">
    <source>
        <dbReference type="EMBL" id="KAJ0402101.1"/>
    </source>
</evidence>
<dbReference type="AlphaFoldDB" id="A0AAD5QB92"/>
<protein>
    <submittedName>
        <fullName evidence="1">Uncharacterized protein</fullName>
    </submittedName>
</protein>
<organism evidence="1 2">
    <name type="scientific">Pythium insidiosum</name>
    <name type="common">Pythiosis disease agent</name>
    <dbReference type="NCBI Taxonomy" id="114742"/>
    <lineage>
        <taxon>Eukaryota</taxon>
        <taxon>Sar</taxon>
        <taxon>Stramenopiles</taxon>
        <taxon>Oomycota</taxon>
        <taxon>Peronosporomycetes</taxon>
        <taxon>Pythiales</taxon>
        <taxon>Pythiaceae</taxon>
        <taxon>Pythium</taxon>
    </lineage>
</organism>
<sequence length="783" mass="87795">MARHETQLLTTRLQPVEGRRTTVHRLFKRPHDRDVPRSGDLERDQSFSWSRCLVAVFSYGLLLTDIIRTGLGIRHWTSTPTVEPDSVLITPPFAYPVVHINQQNVSSGAATSTWLYKYDSTSITMRSLVQLLGLTTWPRCLLYQPPVCDEPAGITSSTLFSMIDSLVEHVSRHAALSPNCRRGRVTVRSEHRWADRLHDVILPQLFGRNIRRTGRATYYAATQLPRRDRTVCSVESHSRDRPLACDENWTKMERHCWSGDSYAYCRGVDDVWSHIARRRLMLHAAYPNETLDMTIIEGMDDFSRGGLVFHGKKFYDVVLLTRIRRCDDQCTTIAVDDFRYEGSMMTTSVSNVFPIVAVLRAIGQSYAWVRLALLIAGIFRARSAEPNLQRSPLSTRCQATIRTLFLVPSQVVVYGSIVPITCYVAAHAIDASAVYEYVARHFNTPLGAYKFDLTSVVVISSVSLRSVWVMAATCHVLQAFYFSRVGRCPYHGVPGTPELVITALAGSTVFAQVRVMTWRDSRVLEVVQVTDSTGLAAIRSWSYDNARGTMNKLVLGTTIDAQFLFVSLSLLSAVSLSIALLRRVFPSRIPLRVSMLSDTAVPFSAVTLWPSNALVVSWGGSLLQWQDDVVLPGAGLRASLSRRTRRIGLLQLALGPRRPSNVVHSIKIRAQSGSSLPQQQRPGRSIASSIAIDNFHRRSDATECEIYLLNLAIMTDPLTWLLLRVRLGCPIGLYRSRLSDRCFLLPLQLHAVSADVAPPWEDLELIVVVDASELNWWELLQCG</sequence>
<comment type="caution">
    <text evidence="1">The sequence shown here is derived from an EMBL/GenBank/DDBJ whole genome shotgun (WGS) entry which is preliminary data.</text>
</comment>
<accession>A0AAD5QB92</accession>
<proteinExistence type="predicted"/>